<dbReference type="InterPro" id="IPR039374">
    <property type="entry name" value="SIP_fam"/>
</dbReference>
<evidence type="ECO:0000313" key="3">
    <source>
        <dbReference type="Proteomes" id="UP000467249"/>
    </source>
</evidence>
<dbReference type="RefSeq" id="WP_163802246.1">
    <property type="nucleotide sequence ID" value="NZ_AP022620.1"/>
</dbReference>
<dbReference type="Gene3D" id="3.40.50.80">
    <property type="entry name" value="Nucleotide-binding domain of ferredoxin-NADP reductase (FNR) module"/>
    <property type="match status" value="1"/>
</dbReference>
<dbReference type="Pfam" id="PF08021">
    <property type="entry name" value="FAD_binding_9"/>
    <property type="match status" value="1"/>
</dbReference>
<evidence type="ECO:0000313" key="2">
    <source>
        <dbReference type="EMBL" id="BBZ74687.1"/>
    </source>
</evidence>
<dbReference type="InterPro" id="IPR039261">
    <property type="entry name" value="FNR_nucleotide-bd"/>
</dbReference>
<proteinExistence type="predicted"/>
<organism evidence="2 3">
    <name type="scientific">Mycolicibacterium anyangense</name>
    <dbReference type="NCBI Taxonomy" id="1431246"/>
    <lineage>
        <taxon>Bacteria</taxon>
        <taxon>Bacillati</taxon>
        <taxon>Actinomycetota</taxon>
        <taxon>Actinomycetes</taxon>
        <taxon>Mycobacteriales</taxon>
        <taxon>Mycobacteriaceae</taxon>
        <taxon>Mycolicibacterium</taxon>
    </lineage>
</organism>
<protein>
    <submittedName>
        <fullName evidence="2">Siderophore-interacting protein</fullName>
    </submittedName>
</protein>
<accession>A0A6N4W3M5</accession>
<dbReference type="KEGG" id="many:MANY_00240"/>
<feature type="domain" description="FAD-binding FR-type" evidence="1">
    <location>
        <begin position="1"/>
        <end position="103"/>
    </location>
</feature>
<evidence type="ECO:0000259" key="1">
    <source>
        <dbReference type="PROSITE" id="PS51384"/>
    </source>
</evidence>
<reference evidence="2 3" key="1">
    <citation type="journal article" date="2019" name="Emerg. Microbes Infect.">
        <title>Comprehensive subspecies identification of 175 nontuberculous mycobacteria species based on 7547 genomic profiles.</title>
        <authorList>
            <person name="Matsumoto Y."/>
            <person name="Kinjo T."/>
            <person name="Motooka D."/>
            <person name="Nabeya D."/>
            <person name="Jung N."/>
            <person name="Uechi K."/>
            <person name="Horii T."/>
            <person name="Iida T."/>
            <person name="Fujita J."/>
            <person name="Nakamura S."/>
        </authorList>
    </citation>
    <scope>NUCLEOTIDE SEQUENCE [LARGE SCALE GENOMIC DNA]</scope>
    <source>
        <strain evidence="2 3">JCM 30275</strain>
    </source>
</reference>
<dbReference type="Gene3D" id="2.40.30.10">
    <property type="entry name" value="Translation factors"/>
    <property type="match status" value="1"/>
</dbReference>
<dbReference type="EMBL" id="AP022620">
    <property type="protein sequence ID" value="BBZ74687.1"/>
    <property type="molecule type" value="Genomic_DNA"/>
</dbReference>
<sequence length="267" mass="29136">MSSSLAVVAETLEVTPRIRRITLDVLDPAALAVAPGADSAVAVYFDATAPEEGRNYTVRRHDRNRVTIDVVLHERGPGTAWALAARPGDQVVLDHARSWYRRPGGCDWQLLLADLSGLPALARIIGELPGGLPTTAIVDVVDDSDLRYLPQHPDVTVLASIGAGNGCAPGSLAERMAQVDSPGTGYCWFAGEAAESRQIRKHLRARGWRIDQYDITGYWRRDSETWDARFALVENDVVAVYERALTAGKSEKVAFEEFDDALERAGL</sequence>
<dbReference type="PROSITE" id="PS51384">
    <property type="entry name" value="FAD_FR"/>
    <property type="match status" value="1"/>
</dbReference>
<keyword evidence="3" id="KW-1185">Reference proteome</keyword>
<dbReference type="InterPro" id="IPR017938">
    <property type="entry name" value="Riboflavin_synthase-like_b-brl"/>
</dbReference>
<name>A0A6N4W3M5_9MYCO</name>
<dbReference type="Pfam" id="PF04954">
    <property type="entry name" value="SIP"/>
    <property type="match status" value="1"/>
</dbReference>
<dbReference type="InterPro" id="IPR007037">
    <property type="entry name" value="SIP_rossman_dom"/>
</dbReference>
<dbReference type="Proteomes" id="UP000467249">
    <property type="component" value="Chromosome"/>
</dbReference>
<dbReference type="PANTHER" id="PTHR30157">
    <property type="entry name" value="FERRIC REDUCTASE, NADPH-DEPENDENT"/>
    <property type="match status" value="1"/>
</dbReference>
<dbReference type="CDD" id="cd06193">
    <property type="entry name" value="siderophore_interacting"/>
    <property type="match status" value="1"/>
</dbReference>
<dbReference type="InterPro" id="IPR017927">
    <property type="entry name" value="FAD-bd_FR_type"/>
</dbReference>
<dbReference type="AlphaFoldDB" id="A0A6N4W3M5"/>
<dbReference type="PANTHER" id="PTHR30157:SF0">
    <property type="entry name" value="NADPH-DEPENDENT FERRIC-CHELATE REDUCTASE"/>
    <property type="match status" value="1"/>
</dbReference>
<dbReference type="SUPFAM" id="SSF63380">
    <property type="entry name" value="Riboflavin synthase domain-like"/>
    <property type="match status" value="1"/>
</dbReference>
<dbReference type="InterPro" id="IPR013113">
    <property type="entry name" value="SIP_FAD-bd"/>
</dbReference>
<gene>
    <name evidence="2" type="ORF">MANY_00240</name>
</gene>
<dbReference type="GO" id="GO:0016491">
    <property type="term" value="F:oxidoreductase activity"/>
    <property type="evidence" value="ECO:0007669"/>
    <property type="project" value="InterPro"/>
</dbReference>